<dbReference type="AlphaFoldDB" id="A0A3B1E5N6"/>
<gene>
    <name evidence="1" type="ORF">MNB_ARC-1_1124</name>
</gene>
<name>A0A3B1E5N6_9ZZZZ</name>
<accession>A0A3B1E5N6</accession>
<reference evidence="1" key="1">
    <citation type="submission" date="2018-10" db="EMBL/GenBank/DDBJ databases">
        <authorList>
            <person name="Aoki K."/>
        </authorList>
    </citation>
    <scope>NUCLEOTIDE SEQUENCE</scope>
</reference>
<evidence type="ECO:0008006" key="2">
    <source>
        <dbReference type="Google" id="ProtNLM"/>
    </source>
</evidence>
<sequence length="55" mass="6153">MQSNGSVTDIKTISGRKVLRKSVVRAIKSSFPMEADKTLFSFPKKFTIKLSFSLT</sequence>
<dbReference type="SUPFAM" id="SSF74653">
    <property type="entry name" value="TolA/TonB C-terminal domain"/>
    <property type="match status" value="1"/>
</dbReference>
<organism evidence="1">
    <name type="scientific">hydrothermal vent metagenome</name>
    <dbReference type="NCBI Taxonomy" id="652676"/>
    <lineage>
        <taxon>unclassified sequences</taxon>
        <taxon>metagenomes</taxon>
        <taxon>ecological metagenomes</taxon>
    </lineage>
</organism>
<evidence type="ECO:0000313" key="1">
    <source>
        <dbReference type="EMBL" id="VAY88080.1"/>
    </source>
</evidence>
<protein>
    <recommendedName>
        <fullName evidence="2">TonB C-terminal domain-containing protein</fullName>
    </recommendedName>
</protein>
<proteinExistence type="predicted"/>
<dbReference type="EMBL" id="UOYO01000044">
    <property type="protein sequence ID" value="VAY88080.1"/>
    <property type="molecule type" value="Genomic_DNA"/>
</dbReference>
<dbReference type="Gene3D" id="3.30.1150.10">
    <property type="match status" value="1"/>
</dbReference>